<dbReference type="GO" id="GO:0003743">
    <property type="term" value="F:translation initiation factor activity"/>
    <property type="evidence" value="ECO:0007669"/>
    <property type="project" value="UniProtKB-UniRule"/>
</dbReference>
<comment type="domain">
    <text evidence="5">The RNA gate region regulates mRNA cap recognition to prevent promiscuous mRNA-binding before assembly of eif3d into the full eukaryotic translation initiation factor 3 (eIF-3) complex.</text>
</comment>
<keyword evidence="4 5" id="KW-0648">Protein biosynthesis</keyword>
<feature type="region of interest" description="RNA gate" evidence="5">
    <location>
        <begin position="290"/>
        <end position="304"/>
    </location>
</feature>
<dbReference type="PIRSF" id="PIRSF016281">
    <property type="entry name" value="EIF-3_zeta"/>
    <property type="match status" value="1"/>
</dbReference>
<name>A0A9P5G092_GEOCN</name>
<comment type="similarity">
    <text evidence="5">Belongs to the eIF-3 subunit D family.</text>
</comment>
<evidence type="ECO:0000256" key="4">
    <source>
        <dbReference type="ARBA" id="ARBA00022917"/>
    </source>
</evidence>
<feature type="region of interest" description="Disordered" evidence="6">
    <location>
        <begin position="1"/>
        <end position="21"/>
    </location>
</feature>
<dbReference type="GO" id="GO:0033290">
    <property type="term" value="C:eukaryotic 48S preinitiation complex"/>
    <property type="evidence" value="ECO:0007669"/>
    <property type="project" value="UniProtKB-UniRule"/>
</dbReference>
<evidence type="ECO:0000313" key="8">
    <source>
        <dbReference type="Proteomes" id="UP000750522"/>
    </source>
</evidence>
<evidence type="ECO:0000256" key="3">
    <source>
        <dbReference type="ARBA" id="ARBA00022884"/>
    </source>
</evidence>
<sequence length="540" mass="60095">MSFDKIFKLPSFSGNTDPWGPPAAIPESLKFNDVPYAPYSKNDKLGKVADWTESVKDPKDNKRQQQRGYRDPYHAYGANAAASFFNNDEDGDNASFSVVDNTKTRQPTVFKAKGRANNTNARTGGPNTRAPQKPPMGRGDPRNQPRNNPGRKRYPWMDDKPQKNRDASVKVTEEWELIQSNKFNELQKLSFDVPPSTDIGTYGYVSPYNKGLDKPRLNQNLKTLDRTIFNVTTSEDPVIQKLAEENAAKVFATDAIISLLMCTTKSVNPWDIIINKSGDKIFFDKRDGGPLDILSVDENSTDVPADSTDKSNINSAQNLAIEATYINQNFAVNAILENDPKKVKFANPNPFYNPDEEQDPLLAHGYRYKSFNLAESPEDEPINLVVRTEVDAVIPGKTPSFVNVRALNEYGPNGVLEWKNKFANQRGAIVTAEMKKNLCKLSRWTAQSILAGVSSLKIGFVSRQTPKDNTKHIIVGVIGQIPTQLASQINLNISNGWGIVKSIVNIATALDDGKYILMKDPNSPTIMIYRVPANSFESEE</sequence>
<comment type="subcellular location">
    <subcellularLocation>
        <location evidence="5">Cytoplasm</location>
    </subcellularLocation>
</comment>
<protein>
    <recommendedName>
        <fullName evidence="5">Eukaryotic translation initiation factor 3 subunit D</fullName>
        <shortName evidence="5">eIF3d</shortName>
    </recommendedName>
</protein>
<dbReference type="HAMAP" id="MF_03003">
    <property type="entry name" value="eIF3d"/>
    <property type="match status" value="1"/>
</dbReference>
<dbReference type="Pfam" id="PF05091">
    <property type="entry name" value="eIF-3_zeta"/>
    <property type="match status" value="1"/>
</dbReference>
<dbReference type="Proteomes" id="UP000750522">
    <property type="component" value="Unassembled WGS sequence"/>
</dbReference>
<organism evidence="7 8">
    <name type="scientific">Geotrichum candidum</name>
    <name type="common">Oospora lactis</name>
    <name type="synonym">Dipodascus geotrichum</name>
    <dbReference type="NCBI Taxonomy" id="1173061"/>
    <lineage>
        <taxon>Eukaryota</taxon>
        <taxon>Fungi</taxon>
        <taxon>Dikarya</taxon>
        <taxon>Ascomycota</taxon>
        <taxon>Saccharomycotina</taxon>
        <taxon>Dipodascomycetes</taxon>
        <taxon>Dipodascales</taxon>
        <taxon>Dipodascaceae</taxon>
        <taxon>Geotrichum</taxon>
    </lineage>
</organism>
<dbReference type="GO" id="GO:0002191">
    <property type="term" value="P:cap-dependent translational initiation"/>
    <property type="evidence" value="ECO:0007669"/>
    <property type="project" value="UniProtKB-UniRule"/>
</dbReference>
<feature type="compositionally biased region" description="Basic and acidic residues" evidence="6">
    <location>
        <begin position="155"/>
        <end position="166"/>
    </location>
</feature>
<dbReference type="EMBL" id="QQZK01000152">
    <property type="protein sequence ID" value="KAF5095277.1"/>
    <property type="molecule type" value="Genomic_DNA"/>
</dbReference>
<dbReference type="InterPro" id="IPR007783">
    <property type="entry name" value="eIF3d"/>
</dbReference>
<evidence type="ECO:0000256" key="5">
    <source>
        <dbReference type="HAMAP-Rule" id="MF_03003"/>
    </source>
</evidence>
<evidence type="ECO:0000313" key="7">
    <source>
        <dbReference type="EMBL" id="KAF5095277.1"/>
    </source>
</evidence>
<accession>A0A9P5G092</accession>
<keyword evidence="1 5" id="KW-0963">Cytoplasm</keyword>
<evidence type="ECO:0000256" key="6">
    <source>
        <dbReference type="SAM" id="MobiDB-lite"/>
    </source>
</evidence>
<dbReference type="GO" id="GO:0005852">
    <property type="term" value="C:eukaryotic translation initiation factor 3 complex"/>
    <property type="evidence" value="ECO:0007669"/>
    <property type="project" value="UniProtKB-UniRule"/>
</dbReference>
<dbReference type="AlphaFoldDB" id="A0A9P5G092"/>
<reference evidence="7" key="1">
    <citation type="journal article" date="2020" name="Front. Microbiol.">
        <title>Phenotypic and Genetic Characterization of the Cheese Ripening Yeast Geotrichum candidum.</title>
        <authorList>
            <person name="Perkins V."/>
            <person name="Vignola S."/>
            <person name="Lessard M.H."/>
            <person name="Plante P.L."/>
            <person name="Corbeil J."/>
            <person name="Dugat-Bony E."/>
            <person name="Frenette M."/>
            <person name="Labrie S."/>
        </authorList>
    </citation>
    <scope>NUCLEOTIDE SEQUENCE</scope>
    <source>
        <strain evidence="7">LMA-70</strain>
    </source>
</reference>
<keyword evidence="3" id="KW-0694">RNA-binding</keyword>
<dbReference type="PANTHER" id="PTHR12399:SF0">
    <property type="entry name" value="EUKARYOTIC TRANSLATION INITIATION FACTOR 3 SUBUNIT D"/>
    <property type="match status" value="1"/>
</dbReference>
<dbReference type="GO" id="GO:0016282">
    <property type="term" value="C:eukaryotic 43S preinitiation complex"/>
    <property type="evidence" value="ECO:0007669"/>
    <property type="project" value="UniProtKB-UniRule"/>
</dbReference>
<comment type="function">
    <text evidence="5">mRNA cap-binding component of the eukaryotic translation initiation factor 3 (eIF-3) complex, which is involved in protein synthesis of a specialized repertoire of mRNAs and, together with other initiation factors, stimulates binding of mRNA and methionyl-tRNAi to the 40S ribosome. The eIF-3 complex specifically targets and initiates translation of a subset of mRNAs involved in cell proliferation. In the eIF-3 complex, eif3d specifically recognizes and binds the 7-methylguanosine cap of a subset of mRNAs.</text>
</comment>
<dbReference type="GO" id="GO:0098808">
    <property type="term" value="F:mRNA cap binding"/>
    <property type="evidence" value="ECO:0007669"/>
    <property type="project" value="UniProtKB-UniRule"/>
</dbReference>
<keyword evidence="2 5" id="KW-0396">Initiation factor</keyword>
<feature type="compositionally biased region" description="Polar residues" evidence="6">
    <location>
        <begin position="116"/>
        <end position="130"/>
    </location>
</feature>
<feature type="region of interest" description="Disordered" evidence="6">
    <location>
        <begin position="39"/>
        <end position="72"/>
    </location>
</feature>
<feature type="region of interest" description="Disordered" evidence="6">
    <location>
        <begin position="96"/>
        <end position="166"/>
    </location>
</feature>
<evidence type="ECO:0000256" key="1">
    <source>
        <dbReference type="ARBA" id="ARBA00022490"/>
    </source>
</evidence>
<comment type="caution">
    <text evidence="7">The sequence shown here is derived from an EMBL/GenBank/DDBJ whole genome shotgun (WGS) entry which is preliminary data.</text>
</comment>
<evidence type="ECO:0000256" key="2">
    <source>
        <dbReference type="ARBA" id="ARBA00022540"/>
    </source>
</evidence>
<dbReference type="GO" id="GO:0001732">
    <property type="term" value="P:formation of cytoplasmic translation initiation complex"/>
    <property type="evidence" value="ECO:0007669"/>
    <property type="project" value="UniProtKB-UniRule"/>
</dbReference>
<gene>
    <name evidence="7" type="ORF">DV451_004716</name>
</gene>
<feature type="compositionally biased region" description="Polar residues" evidence="6">
    <location>
        <begin position="96"/>
        <end position="107"/>
    </location>
</feature>
<reference evidence="7" key="2">
    <citation type="submission" date="2020-01" db="EMBL/GenBank/DDBJ databases">
        <authorList>
            <person name="Perkins V."/>
            <person name="Lessard M.-H."/>
            <person name="Dugat-Bony E."/>
            <person name="Frenette M."/>
            <person name="Labrie S."/>
        </authorList>
    </citation>
    <scope>NUCLEOTIDE SEQUENCE</scope>
    <source>
        <strain evidence="7">LMA-70</strain>
    </source>
</reference>
<feature type="compositionally biased region" description="Basic and acidic residues" evidence="6">
    <location>
        <begin position="53"/>
        <end position="72"/>
    </location>
</feature>
<proteinExistence type="inferred from homology"/>
<comment type="subunit">
    <text evidence="5">Component of the eukaryotic translation initiation factor 3 (eIF-3) complex.</text>
</comment>
<dbReference type="PANTHER" id="PTHR12399">
    <property type="entry name" value="EUKARYOTIC TRANSLATION INITIATION FACTOR 3 SUBUNIT 7"/>
    <property type="match status" value="1"/>
</dbReference>